<dbReference type="PROSITE" id="PS51128">
    <property type="entry name" value="ZF_DKSA_2"/>
    <property type="match status" value="1"/>
</dbReference>
<dbReference type="KEGG" id="puo:RZN69_07115"/>
<evidence type="ECO:0000256" key="3">
    <source>
        <dbReference type="ARBA" id="ARBA00022833"/>
    </source>
</evidence>
<feature type="region of interest" description="Disordered" evidence="5">
    <location>
        <begin position="1"/>
        <end position="46"/>
    </location>
</feature>
<keyword evidence="2" id="KW-0863">Zinc-finger</keyword>
<dbReference type="AlphaFoldDB" id="A0AAQ3QWL9"/>
<feature type="compositionally biased region" description="Basic residues" evidence="5">
    <location>
        <begin position="1"/>
        <end position="25"/>
    </location>
</feature>
<proteinExistence type="predicted"/>
<dbReference type="Pfam" id="PF01258">
    <property type="entry name" value="zf-dskA_traR"/>
    <property type="match status" value="1"/>
</dbReference>
<dbReference type="SUPFAM" id="SSF109635">
    <property type="entry name" value="DnaK suppressor protein DksA, alpha-hairpin domain"/>
    <property type="match status" value="1"/>
</dbReference>
<evidence type="ECO:0000256" key="2">
    <source>
        <dbReference type="ARBA" id="ARBA00022771"/>
    </source>
</evidence>
<feature type="region of interest" description="Disordered" evidence="5">
    <location>
        <begin position="92"/>
        <end position="131"/>
    </location>
</feature>
<name>A0AAQ3QWL9_9BACT</name>
<keyword evidence="1" id="KW-0479">Metal-binding</keyword>
<feature type="domain" description="Zinc finger DksA/TraR C4-type" evidence="6">
    <location>
        <begin position="238"/>
        <end position="271"/>
    </location>
</feature>
<evidence type="ECO:0000313" key="8">
    <source>
        <dbReference type="Proteomes" id="UP001304300"/>
    </source>
</evidence>
<accession>A0AAQ3QWL9</accession>
<dbReference type="PANTHER" id="PTHR33823">
    <property type="entry name" value="RNA POLYMERASE-BINDING TRANSCRIPTION FACTOR DKSA-RELATED"/>
    <property type="match status" value="1"/>
</dbReference>
<protein>
    <submittedName>
        <fullName evidence="7">TraR/DksA C4-type zinc finger protein</fullName>
    </submittedName>
</protein>
<feature type="region of interest" description="Disordered" evidence="5">
    <location>
        <begin position="269"/>
        <end position="300"/>
    </location>
</feature>
<dbReference type="Proteomes" id="UP001304300">
    <property type="component" value="Chromosome"/>
</dbReference>
<dbReference type="InterPro" id="IPR000962">
    <property type="entry name" value="Znf_DskA_TraR"/>
</dbReference>
<keyword evidence="8" id="KW-1185">Reference proteome</keyword>
<dbReference type="Gene3D" id="1.20.120.910">
    <property type="entry name" value="DksA, coiled-coil domain"/>
    <property type="match status" value="1"/>
</dbReference>
<keyword evidence="3" id="KW-0862">Zinc</keyword>
<evidence type="ECO:0000256" key="5">
    <source>
        <dbReference type="SAM" id="MobiDB-lite"/>
    </source>
</evidence>
<sequence length="300" mass="33568">MSAKKKTASKAAKKTTAKKATKKTANKAASKVAKKTAKVKEAPELDEKAKEMVLNARKRTATPALFKQRKTKNTPIMFTMEDVAEILEKRKAAKGDEDEKKAAEVTSKKKVKVEIEEEPAQEQRNHSAASLADILGFNPAEKKNHQDSNSVPSKWEKYYKALLELRSHVSEGLALHTADTLKRSNKEDSGDLSGYGQHMADAGTDTFDRDFALSLVSNEQEALYEIEEAIQRIYDDKYGVCEITNEPIAKERLMAVPFTRYSLEGQRELERNRRHKQQRGGVFGDNDEVMSLGDDDGDDS</sequence>
<dbReference type="SUPFAM" id="SSF57716">
    <property type="entry name" value="Glucocorticoid receptor-like (DNA-binding domain)"/>
    <property type="match status" value="1"/>
</dbReference>
<dbReference type="PANTHER" id="PTHR33823:SF4">
    <property type="entry name" value="GENERAL STRESS PROTEIN 16O"/>
    <property type="match status" value="1"/>
</dbReference>
<dbReference type="RefSeq" id="WP_317835390.1">
    <property type="nucleotide sequence ID" value="NZ_CP136920.1"/>
</dbReference>
<gene>
    <name evidence="7" type="ORF">RZN69_07115</name>
</gene>
<evidence type="ECO:0000259" key="6">
    <source>
        <dbReference type="Pfam" id="PF01258"/>
    </source>
</evidence>
<evidence type="ECO:0000256" key="4">
    <source>
        <dbReference type="PROSITE-ProRule" id="PRU00510"/>
    </source>
</evidence>
<evidence type="ECO:0000256" key="1">
    <source>
        <dbReference type="ARBA" id="ARBA00022723"/>
    </source>
</evidence>
<reference evidence="7 8" key="1">
    <citation type="submission" date="2023-10" db="EMBL/GenBank/DDBJ databases">
        <title>Rubellicoccus peritrichatus gen. nov., sp. nov., isolated from an algae of coral reef tank.</title>
        <authorList>
            <person name="Luo J."/>
        </authorList>
    </citation>
    <scope>NUCLEOTIDE SEQUENCE [LARGE SCALE GENOMIC DNA]</scope>
    <source>
        <strain evidence="7 8">CR14</strain>
    </source>
</reference>
<feature type="compositionally biased region" description="Basic and acidic residues" evidence="5">
    <location>
        <begin position="92"/>
        <end position="107"/>
    </location>
</feature>
<feature type="compositionally biased region" description="Acidic residues" evidence="5">
    <location>
        <begin position="285"/>
        <end position="300"/>
    </location>
</feature>
<feature type="zinc finger region" description="dksA C4-type" evidence="4">
    <location>
        <begin position="241"/>
        <end position="265"/>
    </location>
</feature>
<evidence type="ECO:0000313" key="7">
    <source>
        <dbReference type="EMBL" id="WOO42858.1"/>
    </source>
</evidence>
<dbReference type="GO" id="GO:0008270">
    <property type="term" value="F:zinc ion binding"/>
    <property type="evidence" value="ECO:0007669"/>
    <property type="project" value="UniProtKB-KW"/>
</dbReference>
<dbReference type="EMBL" id="CP136920">
    <property type="protein sequence ID" value="WOO42858.1"/>
    <property type="molecule type" value="Genomic_DNA"/>
</dbReference>
<organism evidence="7 8">
    <name type="scientific">Rubellicoccus peritrichatus</name>
    <dbReference type="NCBI Taxonomy" id="3080537"/>
    <lineage>
        <taxon>Bacteria</taxon>
        <taxon>Pseudomonadati</taxon>
        <taxon>Verrucomicrobiota</taxon>
        <taxon>Opitutia</taxon>
        <taxon>Puniceicoccales</taxon>
        <taxon>Cerasicoccaceae</taxon>
        <taxon>Rubellicoccus</taxon>
    </lineage>
</organism>
<dbReference type="InterPro" id="IPR037187">
    <property type="entry name" value="DnaK_N"/>
</dbReference>